<dbReference type="Gene3D" id="3.40.50.300">
    <property type="entry name" value="P-loop containing nucleotide triphosphate hydrolases"/>
    <property type="match status" value="1"/>
</dbReference>
<dbReference type="InterPro" id="IPR027417">
    <property type="entry name" value="P-loop_NTPase"/>
</dbReference>
<dbReference type="InterPro" id="IPR008533">
    <property type="entry name" value="DUF815"/>
</dbReference>
<name>A0A1F6GPM8_9PROT</name>
<comment type="caution">
    <text evidence="1">The sequence shown here is derived from an EMBL/GenBank/DDBJ whole genome shotgun (WGS) entry which is preliminary data.</text>
</comment>
<dbReference type="PANTHER" id="PTHR42935:SF1">
    <property type="entry name" value="SLR0930 PROTEIN"/>
    <property type="match status" value="1"/>
</dbReference>
<sequence>MATQWDHQSIERAYQDLIDPLGRGLDQAQVLGLAALLGPEEPLVAALDLYSFLEQELLLQWKTKKDQAMEGLLAHQRVFVQQQSRGSQGLWDRYHRFRSLLLAAAPPLGPSPWLSYLCDLLANQDIYAKLGLGPKDRLPLVELGCQLAALEPREALIGLLNLTELGNGPRVEPPPLCRNLPPRSCSLAALHDLFDPPQPEAVLAKLEAFWEKNSGGLFSRHKAFLYRQDTQGVCALQGDEPKKWTPLEGLFGIDEPLAKLREMTERFLGSQGFTHILLWGARGMGKSSAALGLLEAYWSQGLRLVEVSQGDLGQLPRLFGWIEGKKEKFVLFLDDFGFEPGHPEFKALKSIFEGSLEQMPKNLMLLATSNKVNLVSTLPLDPTLPGDRQQEDEARALGDRFGLKLHFDRPVFEELEKLFVFLCGQKGAAAKAQEWWPEFLRFAAHNHHDKPSGRTIEQFLANRG</sequence>
<gene>
    <name evidence="1" type="ORF">A2557_04415</name>
</gene>
<protein>
    <submittedName>
        <fullName evidence="1">Uncharacterized protein</fullName>
    </submittedName>
</protein>
<evidence type="ECO:0000313" key="2">
    <source>
        <dbReference type="Proteomes" id="UP000177583"/>
    </source>
</evidence>
<dbReference type="SUPFAM" id="SSF52540">
    <property type="entry name" value="P-loop containing nucleoside triphosphate hydrolases"/>
    <property type="match status" value="1"/>
</dbReference>
<accession>A0A1F6GPM8</accession>
<dbReference type="EMBL" id="MFNF01000050">
    <property type="protein sequence ID" value="OGH00095.1"/>
    <property type="molecule type" value="Genomic_DNA"/>
</dbReference>
<dbReference type="PANTHER" id="PTHR42935">
    <property type="entry name" value="SLR0930 PROTEIN"/>
    <property type="match status" value="1"/>
</dbReference>
<reference evidence="1 2" key="1">
    <citation type="journal article" date="2016" name="Nat. Commun.">
        <title>Thousands of microbial genomes shed light on interconnected biogeochemical processes in an aquifer system.</title>
        <authorList>
            <person name="Anantharaman K."/>
            <person name="Brown C.T."/>
            <person name="Hug L.A."/>
            <person name="Sharon I."/>
            <person name="Castelle C.J."/>
            <person name="Probst A.J."/>
            <person name="Thomas B.C."/>
            <person name="Singh A."/>
            <person name="Wilkins M.J."/>
            <person name="Karaoz U."/>
            <person name="Brodie E.L."/>
            <person name="Williams K.H."/>
            <person name="Hubbard S.S."/>
            <person name="Banfield J.F."/>
        </authorList>
    </citation>
    <scope>NUCLEOTIDE SEQUENCE [LARGE SCALE GENOMIC DNA]</scope>
</reference>
<evidence type="ECO:0000313" key="1">
    <source>
        <dbReference type="EMBL" id="OGH00095.1"/>
    </source>
</evidence>
<dbReference type="Proteomes" id="UP000177583">
    <property type="component" value="Unassembled WGS sequence"/>
</dbReference>
<dbReference type="Pfam" id="PF05673">
    <property type="entry name" value="DUF815"/>
    <property type="match status" value="1"/>
</dbReference>
<dbReference type="AlphaFoldDB" id="A0A1F6GPM8"/>
<proteinExistence type="predicted"/>
<organism evidence="1 2">
    <name type="scientific">Candidatus Lambdaproteobacteria bacterium RIFOXYD2_FULL_56_26</name>
    <dbReference type="NCBI Taxonomy" id="1817773"/>
    <lineage>
        <taxon>Bacteria</taxon>
        <taxon>Pseudomonadati</taxon>
        <taxon>Pseudomonadota</taxon>
        <taxon>Candidatus Lambdaproteobacteria</taxon>
    </lineage>
</organism>